<sequence length="66" mass="7192">MSVLPLVSFIVVSTAVLAFALLGLIAHDELKFQRQHRAANDSLMNPSARRQPVALVEERPSLPKAA</sequence>
<reference evidence="3 4" key="1">
    <citation type="submission" date="2018-04" db="EMBL/GenBank/DDBJ databases">
        <title>Genomic Encyclopedia of Type Strains, Phase IV (KMG-IV): sequencing the most valuable type-strain genomes for metagenomic binning, comparative biology and taxonomic classification.</title>
        <authorList>
            <person name="Goeker M."/>
        </authorList>
    </citation>
    <scope>NUCLEOTIDE SEQUENCE [LARGE SCALE GENOMIC DNA]</scope>
    <source>
        <strain evidence="3 4">DSM 104150</strain>
    </source>
</reference>
<dbReference type="AlphaFoldDB" id="A0A318E676"/>
<dbReference type="Proteomes" id="UP000248330">
    <property type="component" value="Unassembled WGS sequence"/>
</dbReference>
<dbReference type="RefSeq" id="WP_110265900.1">
    <property type="nucleotide sequence ID" value="NZ_CAKZQT010000032.1"/>
</dbReference>
<keyword evidence="4" id="KW-1185">Reference proteome</keyword>
<evidence type="ECO:0000256" key="2">
    <source>
        <dbReference type="SAM" id="Phobius"/>
    </source>
</evidence>
<feature type="transmembrane region" description="Helical" evidence="2">
    <location>
        <begin position="6"/>
        <end position="27"/>
    </location>
</feature>
<evidence type="ECO:0000313" key="4">
    <source>
        <dbReference type="Proteomes" id="UP000248330"/>
    </source>
</evidence>
<keyword evidence="2" id="KW-0472">Membrane</keyword>
<evidence type="ECO:0000313" key="3">
    <source>
        <dbReference type="EMBL" id="PXV66136.1"/>
    </source>
</evidence>
<protein>
    <submittedName>
        <fullName evidence="3">Uncharacterized protein</fullName>
    </submittedName>
</protein>
<comment type="caution">
    <text evidence="3">The sequence shown here is derived from an EMBL/GenBank/DDBJ whole genome shotgun (WGS) entry which is preliminary data.</text>
</comment>
<feature type="region of interest" description="Disordered" evidence="1">
    <location>
        <begin position="41"/>
        <end position="66"/>
    </location>
</feature>
<evidence type="ECO:0000256" key="1">
    <source>
        <dbReference type="SAM" id="MobiDB-lite"/>
    </source>
</evidence>
<keyword evidence="2" id="KW-1133">Transmembrane helix</keyword>
<name>A0A318E676_9GAMM</name>
<accession>A0A318E676</accession>
<feature type="compositionally biased region" description="Basic and acidic residues" evidence="1">
    <location>
        <begin position="56"/>
        <end position="66"/>
    </location>
</feature>
<keyword evidence="2" id="KW-0812">Transmembrane</keyword>
<proteinExistence type="predicted"/>
<organism evidence="3 4">
    <name type="scientific">Sinimarinibacterium flocculans</name>
    <dbReference type="NCBI Taxonomy" id="985250"/>
    <lineage>
        <taxon>Bacteria</taxon>
        <taxon>Pseudomonadati</taxon>
        <taxon>Pseudomonadota</taxon>
        <taxon>Gammaproteobacteria</taxon>
        <taxon>Nevskiales</taxon>
        <taxon>Nevskiaceae</taxon>
        <taxon>Sinimarinibacterium</taxon>
    </lineage>
</organism>
<dbReference type="EMBL" id="QICN01000008">
    <property type="protein sequence ID" value="PXV66136.1"/>
    <property type="molecule type" value="Genomic_DNA"/>
</dbReference>
<gene>
    <name evidence="3" type="ORF">C8D93_108111</name>
</gene>